<proteinExistence type="predicted"/>
<feature type="transmembrane region" description="Helical" evidence="1">
    <location>
        <begin position="459"/>
        <end position="480"/>
    </location>
</feature>
<feature type="transmembrane region" description="Helical" evidence="1">
    <location>
        <begin position="959"/>
        <end position="979"/>
    </location>
</feature>
<reference evidence="3" key="1">
    <citation type="submission" date="2016-10" db="EMBL/GenBank/DDBJ databases">
        <authorList>
            <person name="Varghese N."/>
            <person name="Submissions S."/>
        </authorList>
    </citation>
    <scope>NUCLEOTIDE SEQUENCE [LARGE SCALE GENOMIC DNA]</scope>
    <source>
        <strain evidence="3">930I</strain>
    </source>
</reference>
<dbReference type="PANTHER" id="PTHR32063:SF16">
    <property type="entry name" value="CATION EFFLUX SYSTEM (ACRB_ACRD_ACRF FAMILY)"/>
    <property type="match status" value="1"/>
</dbReference>
<dbReference type="STRING" id="83401.SAMN05421742_10839"/>
<dbReference type="AlphaFoldDB" id="A0A1G8DJV9"/>
<dbReference type="GO" id="GO:0042910">
    <property type="term" value="F:xenobiotic transmembrane transporter activity"/>
    <property type="evidence" value="ECO:0007669"/>
    <property type="project" value="TreeGrafter"/>
</dbReference>
<dbReference type="Pfam" id="PF00873">
    <property type="entry name" value="ACR_tran"/>
    <property type="match status" value="1"/>
</dbReference>
<dbReference type="InterPro" id="IPR001036">
    <property type="entry name" value="Acrflvin-R"/>
</dbReference>
<keyword evidence="3" id="KW-1185">Reference proteome</keyword>
<feature type="transmembrane region" description="Helical" evidence="1">
    <location>
        <begin position="500"/>
        <end position="519"/>
    </location>
</feature>
<dbReference type="Gene3D" id="1.20.1640.10">
    <property type="entry name" value="Multidrug efflux transporter AcrB transmembrane domain"/>
    <property type="match status" value="2"/>
</dbReference>
<name>A0A1G8DJV9_9PROT</name>
<dbReference type="Proteomes" id="UP000217076">
    <property type="component" value="Unassembled WGS sequence"/>
</dbReference>
<protein>
    <submittedName>
        <fullName evidence="2">Multidrug efflux pump subunit AcrB</fullName>
    </submittedName>
</protein>
<sequence length="1091" mass="117825">MSQAPQTPPEIPLGISGHITQAFIRSPLTPLLLLAGLVMGIIALVLLPREEEPQISVPMVDIMVSADGLKAEDAVELVTKPLEEIVKGIDQVDHVYSQTVDDGTTVTARFEVGTDEDLAMLRVHETIRANMAAIPVGIPEPLIVGRGINDVPIVVLTLAPRPEVADRWTDNALYNLADELLAELIKVDNVGLTFLVGGRADQIRIEPDPERLSLYGITLNQLVEKIENANRSFKVGRLRQDNHSLEALAGQTLEGLTDIGQLLLGSADGRPVYVKDVARVVVGAAPDEHRVWHLSPDGEGGYQRLPAVEVAIAKRKGANAVFVAEDLMQRIDTLKGSLIPEGVEVHLSRDYGATALEKSNELLFHLGLATVSIVVLIWLAIGLREAAVVALVIPTTILLTLFASYLMGYTINRVSLFALIFSIGILVDDAIVVVENIVRHWRMPDDRPALKKAIDGVAEVGNPTIIATLTIVAALLPMMFVSGLMGPYMSPIPANASAAMVFSFFVAVIITPWLLYLLAGKRLDRKRAADNHADNHVDFAGNDGGSDHDDGKMAALYRAIARPMLKGRLRSAVLLGGVGVATLAACALFYTRDVTVKLLPFDNKSELQVVVDLPEGASLEATERVLMAAAERLADLPELTDIQLHAGTAAPFNFNGLVRHYYLRSGPEMGDLQVNLTPKHDRDRASHAVALEVRQRLADLEVPEGTSIKVVEVPPGPPVLSTLLAEVYGPDPQTRRAAADKVRAAFEAVDFVVDVDTSMGQPAPRVRFEIDQEALEFHRVEQEAVYDTLAALLGTVRVGYSHRGGGADPVAIVLSQPRETLTPGPHLLSTPVPTRDGGIVELGDVVRLVEETASHTIFRRDGHFADMVQGDLAGCFEAPIYGMFAVEEALKDQDWGPAGPPPVRYVGQPGDESTVSVLWDGEWEITYVTFRDMGAAFAVAILAIYLLVVGQFKSFTVPLVILVPVPLTLIGIVLGHWLFAAPFTATSMIGFIALAGIIVRNSILLVDFINHRRQIDPDLRTALINAGAIRFKPIFLTAVAAMIGAAFILADPIFQGLALSLVFGLASSTALTLLVIPAIYILLRDDHRPLA</sequence>
<evidence type="ECO:0000256" key="1">
    <source>
        <dbReference type="SAM" id="Phobius"/>
    </source>
</evidence>
<dbReference type="Gene3D" id="3.30.70.1430">
    <property type="entry name" value="Multidrug efflux transporter AcrB pore domain"/>
    <property type="match status" value="2"/>
</dbReference>
<feature type="transmembrane region" description="Helical" evidence="1">
    <location>
        <begin position="985"/>
        <end position="1010"/>
    </location>
</feature>
<feature type="transmembrane region" description="Helical" evidence="1">
    <location>
        <begin position="1031"/>
        <end position="1050"/>
    </location>
</feature>
<feature type="transmembrane region" description="Helical" evidence="1">
    <location>
        <begin position="414"/>
        <end position="438"/>
    </location>
</feature>
<accession>A0A1G8DJV9</accession>
<dbReference type="OrthoDB" id="9806532at2"/>
<gene>
    <name evidence="2" type="ORF">SAMN05421742_10839</name>
</gene>
<keyword evidence="1" id="KW-0812">Transmembrane</keyword>
<dbReference type="InterPro" id="IPR027463">
    <property type="entry name" value="AcrB_DN_DC_subdom"/>
</dbReference>
<dbReference type="PRINTS" id="PR00702">
    <property type="entry name" value="ACRIFLAVINRP"/>
</dbReference>
<feature type="transmembrane region" description="Helical" evidence="1">
    <location>
        <begin position="388"/>
        <end position="408"/>
    </location>
</feature>
<dbReference type="Gene3D" id="3.30.70.1320">
    <property type="entry name" value="Multidrug efflux transporter AcrB pore domain like"/>
    <property type="match status" value="1"/>
</dbReference>
<evidence type="ECO:0000313" key="2">
    <source>
        <dbReference type="EMBL" id="SDH57934.1"/>
    </source>
</evidence>
<dbReference type="SUPFAM" id="SSF82693">
    <property type="entry name" value="Multidrug efflux transporter AcrB pore domain, PN1, PN2, PC1 and PC2 subdomains"/>
    <property type="match status" value="3"/>
</dbReference>
<dbReference type="SUPFAM" id="SSF82866">
    <property type="entry name" value="Multidrug efflux transporter AcrB transmembrane domain"/>
    <property type="match status" value="2"/>
</dbReference>
<feature type="transmembrane region" description="Helical" evidence="1">
    <location>
        <begin position="362"/>
        <end position="381"/>
    </location>
</feature>
<feature type="transmembrane region" description="Helical" evidence="1">
    <location>
        <begin position="28"/>
        <end position="47"/>
    </location>
</feature>
<dbReference type="Gene3D" id="3.30.2090.10">
    <property type="entry name" value="Multidrug efflux transporter AcrB TolC docking domain, DN and DC subdomains"/>
    <property type="match status" value="2"/>
</dbReference>
<organism evidence="2 3">
    <name type="scientific">Roseospirillum parvum</name>
    <dbReference type="NCBI Taxonomy" id="83401"/>
    <lineage>
        <taxon>Bacteria</taxon>
        <taxon>Pseudomonadati</taxon>
        <taxon>Pseudomonadota</taxon>
        <taxon>Alphaproteobacteria</taxon>
        <taxon>Rhodospirillales</taxon>
        <taxon>Rhodospirillaceae</taxon>
        <taxon>Roseospirillum</taxon>
    </lineage>
</organism>
<feature type="transmembrane region" description="Helical" evidence="1">
    <location>
        <begin position="1056"/>
        <end position="1083"/>
    </location>
</feature>
<keyword evidence="1" id="KW-1133">Transmembrane helix</keyword>
<dbReference type="RefSeq" id="WP_092620442.1">
    <property type="nucleotide sequence ID" value="NZ_FNCV01000008.1"/>
</dbReference>
<feature type="transmembrane region" description="Helical" evidence="1">
    <location>
        <begin position="572"/>
        <end position="590"/>
    </location>
</feature>
<dbReference type="EMBL" id="FNCV01000008">
    <property type="protein sequence ID" value="SDH57934.1"/>
    <property type="molecule type" value="Genomic_DNA"/>
</dbReference>
<keyword evidence="1" id="KW-0472">Membrane</keyword>
<feature type="transmembrane region" description="Helical" evidence="1">
    <location>
        <begin position="933"/>
        <end position="952"/>
    </location>
</feature>
<dbReference type="SUPFAM" id="SSF82714">
    <property type="entry name" value="Multidrug efflux transporter AcrB TolC docking domain, DN and DC subdomains"/>
    <property type="match status" value="2"/>
</dbReference>
<dbReference type="PANTHER" id="PTHR32063">
    <property type="match status" value="1"/>
</dbReference>
<evidence type="ECO:0000313" key="3">
    <source>
        <dbReference type="Proteomes" id="UP000217076"/>
    </source>
</evidence>
<dbReference type="GO" id="GO:0005886">
    <property type="term" value="C:plasma membrane"/>
    <property type="evidence" value="ECO:0007669"/>
    <property type="project" value="TreeGrafter"/>
</dbReference>
<dbReference type="Gene3D" id="3.30.70.1440">
    <property type="entry name" value="Multidrug efflux transporter AcrB pore domain"/>
    <property type="match status" value="1"/>
</dbReference>